<evidence type="ECO:0000313" key="2">
    <source>
        <dbReference type="EMBL" id="MFD1936839.1"/>
    </source>
</evidence>
<sequence length="162" mass="16842">MNDRTRERAGIAVVAVLATDALVHVYWMTGSTWPAGDAEALSLAVLNVVLPFTPRGLLLPLGLLLAASTTILLAVGRPARLSGRLPVVVTRLGGRLVAAGLLVRAVAGLVWALGIGASPATPFYWLNLLAYTPVCLALFAGAVIATGPYRANRPASRGTHGR</sequence>
<accession>A0ABW4T8Z1</accession>
<organism evidence="2 3">
    <name type="scientific">Nonomuraea mangrovi</name>
    <dbReference type="NCBI Taxonomy" id="2316207"/>
    <lineage>
        <taxon>Bacteria</taxon>
        <taxon>Bacillati</taxon>
        <taxon>Actinomycetota</taxon>
        <taxon>Actinomycetes</taxon>
        <taxon>Streptosporangiales</taxon>
        <taxon>Streptosporangiaceae</taxon>
        <taxon>Nonomuraea</taxon>
    </lineage>
</organism>
<protein>
    <submittedName>
        <fullName evidence="2">DUF3995 domain-containing protein</fullName>
    </submittedName>
</protein>
<evidence type="ECO:0000313" key="3">
    <source>
        <dbReference type="Proteomes" id="UP001597368"/>
    </source>
</evidence>
<keyword evidence="3" id="KW-1185">Reference proteome</keyword>
<comment type="caution">
    <text evidence="2">The sequence shown here is derived from an EMBL/GenBank/DDBJ whole genome shotgun (WGS) entry which is preliminary data.</text>
</comment>
<reference evidence="3" key="1">
    <citation type="journal article" date="2019" name="Int. J. Syst. Evol. Microbiol.">
        <title>The Global Catalogue of Microorganisms (GCM) 10K type strain sequencing project: providing services to taxonomists for standard genome sequencing and annotation.</title>
        <authorList>
            <consortium name="The Broad Institute Genomics Platform"/>
            <consortium name="The Broad Institute Genome Sequencing Center for Infectious Disease"/>
            <person name="Wu L."/>
            <person name="Ma J."/>
        </authorList>
    </citation>
    <scope>NUCLEOTIDE SEQUENCE [LARGE SCALE GENOMIC DNA]</scope>
    <source>
        <strain evidence="3">ICMP 6774ER</strain>
    </source>
</reference>
<dbReference type="InterPro" id="IPR025058">
    <property type="entry name" value="DUF3995"/>
</dbReference>
<feature type="transmembrane region" description="Helical" evidence="1">
    <location>
        <begin position="9"/>
        <end position="27"/>
    </location>
</feature>
<keyword evidence="1" id="KW-1133">Transmembrane helix</keyword>
<keyword evidence="1" id="KW-0472">Membrane</keyword>
<keyword evidence="1" id="KW-0812">Transmembrane</keyword>
<feature type="transmembrane region" description="Helical" evidence="1">
    <location>
        <begin position="123"/>
        <end position="147"/>
    </location>
</feature>
<evidence type="ECO:0000256" key="1">
    <source>
        <dbReference type="SAM" id="Phobius"/>
    </source>
</evidence>
<feature type="transmembrane region" description="Helical" evidence="1">
    <location>
        <begin position="96"/>
        <end position="117"/>
    </location>
</feature>
<dbReference type="EMBL" id="JBHUFV010000052">
    <property type="protein sequence ID" value="MFD1936839.1"/>
    <property type="molecule type" value="Genomic_DNA"/>
</dbReference>
<dbReference type="Pfam" id="PF13160">
    <property type="entry name" value="DUF3995"/>
    <property type="match status" value="1"/>
</dbReference>
<dbReference type="Proteomes" id="UP001597368">
    <property type="component" value="Unassembled WGS sequence"/>
</dbReference>
<proteinExistence type="predicted"/>
<name>A0ABW4T8Z1_9ACTN</name>
<gene>
    <name evidence="2" type="ORF">ACFSKW_35755</name>
</gene>
<dbReference type="RefSeq" id="WP_379577476.1">
    <property type="nucleotide sequence ID" value="NZ_JBHUFV010000052.1"/>
</dbReference>
<feature type="transmembrane region" description="Helical" evidence="1">
    <location>
        <begin position="57"/>
        <end position="75"/>
    </location>
</feature>